<dbReference type="Gene3D" id="2.60.120.380">
    <property type="match status" value="1"/>
</dbReference>
<organism evidence="1">
    <name type="scientific">bioreactor metagenome</name>
    <dbReference type="NCBI Taxonomy" id="1076179"/>
    <lineage>
        <taxon>unclassified sequences</taxon>
        <taxon>metagenomes</taxon>
        <taxon>ecological metagenomes</taxon>
    </lineage>
</organism>
<name>A0A645D0S1_9ZZZZ</name>
<evidence type="ECO:0000313" key="1">
    <source>
        <dbReference type="EMBL" id="MPM82402.1"/>
    </source>
</evidence>
<proteinExistence type="predicted"/>
<dbReference type="EMBL" id="VSSQ01031497">
    <property type="protein sequence ID" value="MPM82402.1"/>
    <property type="molecule type" value="Genomic_DNA"/>
</dbReference>
<protein>
    <submittedName>
        <fullName evidence="1">Uncharacterized protein</fullName>
    </submittedName>
</protein>
<dbReference type="SUPFAM" id="SSF89260">
    <property type="entry name" value="Collagen-binding domain"/>
    <property type="match status" value="1"/>
</dbReference>
<gene>
    <name evidence="1" type="ORF">SDC9_129463</name>
</gene>
<dbReference type="AlphaFoldDB" id="A0A645D0S1"/>
<comment type="caution">
    <text evidence="1">The sequence shown here is derived from an EMBL/GenBank/DDBJ whole genome shotgun (WGS) entry which is preliminary data.</text>
</comment>
<sequence length="134" mass="15231">MRSISRVFIVMLLVFVFGINASAAISYNDSDQNNTQPDFQFSLMGATTYESEPNNTFYTANTINDDDNVWGYISSTSDQDWYSITYATDGLTNFWIGNFSSPCNYSINVYDSNNYLLWSTLDTNKLIDLVKLIV</sequence>
<accession>A0A645D0S1</accession>
<reference evidence="1" key="1">
    <citation type="submission" date="2019-08" db="EMBL/GenBank/DDBJ databases">
        <authorList>
            <person name="Kucharzyk K."/>
            <person name="Murdoch R.W."/>
            <person name="Higgins S."/>
            <person name="Loffler F."/>
        </authorList>
    </citation>
    <scope>NUCLEOTIDE SEQUENCE</scope>
</reference>